<dbReference type="Pfam" id="PF03372">
    <property type="entry name" value="Exo_endo_phos"/>
    <property type="match status" value="1"/>
</dbReference>
<dbReference type="Proteomes" id="UP001633002">
    <property type="component" value="Unassembled WGS sequence"/>
</dbReference>
<dbReference type="SUPFAM" id="SSF56219">
    <property type="entry name" value="DNase I-like"/>
    <property type="match status" value="1"/>
</dbReference>
<keyword evidence="3" id="KW-1185">Reference proteome</keyword>
<evidence type="ECO:0000259" key="1">
    <source>
        <dbReference type="Pfam" id="PF03372"/>
    </source>
</evidence>
<dbReference type="EMBL" id="JBJQOH010000002">
    <property type="protein sequence ID" value="KAL3697678.1"/>
    <property type="molecule type" value="Genomic_DNA"/>
</dbReference>
<dbReference type="AlphaFoldDB" id="A0ABD3I1S7"/>
<name>A0ABD3I1S7_9MARC</name>
<organism evidence="2 3">
    <name type="scientific">Riccia sorocarpa</name>
    <dbReference type="NCBI Taxonomy" id="122646"/>
    <lineage>
        <taxon>Eukaryota</taxon>
        <taxon>Viridiplantae</taxon>
        <taxon>Streptophyta</taxon>
        <taxon>Embryophyta</taxon>
        <taxon>Marchantiophyta</taxon>
        <taxon>Marchantiopsida</taxon>
        <taxon>Marchantiidae</taxon>
        <taxon>Marchantiales</taxon>
        <taxon>Ricciaceae</taxon>
        <taxon>Riccia</taxon>
    </lineage>
</organism>
<dbReference type="PANTHER" id="PTHR19446">
    <property type="entry name" value="REVERSE TRANSCRIPTASES"/>
    <property type="match status" value="1"/>
</dbReference>
<sequence>MKLVIGTYNVRGLCARTAKTKLRNVISGIKPSLHILAVQEHKLRESNIQFLSANIWPQAVIYNLPASDGVHAQRNPNVTGRKGGVLIAVGLSFAPLVSAHGTLPRDGGLWLHFETPEGRKMGFLALYAPHTSAERALLWASLVTELDSSRNWLVAGDFNMITTAADQMGGTPKLLSGDELAHWNTFVETYDLQDTFTPTDGIKFTWDNKRLDLLQQLQPLNSQADSARVLKCLDRIYSDASLLRTSYSSEIWSGSELSDHLPYVAVLQIGPIIRHKKSSYGMNVDALQDHTLQQNLTQLWKQWQRKHEVAGTPALLTLKSCIKRAAKYCQLWGKKMAAKRKEKHTRLSLKVQGLSLQLQADPTNIFTQLKLDEARTELNAWESEKARWIQRHLDRRWEDDGERSSKLFFNSIKARKKPTLIHAIQDPDGILHSDSDKVLEIAAQYFENILQEPPSADQNQTAAEELLHHVRAQVSPADRENLQKLFTSEELHVAAKLLGKHKCPGPDGIPLEFYLVFWETVEPLILAATTQGRHLHTTVLLCNEAVFEAKRQGQDSVLLKIDFRKAFDTLKWDFLYSAMRRMNCGEDLITMVTTLNTNAASCVFTDALNHLVNENRLKGIDLPAIGVYYCQGFFADDSHLLLAADRQNLLNAKMLISMFRLASGLEVQWNKSKATWISLSASRPTWTLELHWIWGNPDESDRFLGFYFNDGLDEDTIYRVAMQKVKNKTNCPSLKSTTIHGRIVIANHIIGGLLWGAWPVLSPIMLHICKLWQVTVKLLGPLEQLPLLAWKKLSLWGPKAPGIRNNTRVSSGFAINDSNNDPTWCIRLNEDTPGCDHAISTSNAMAAFTVQHKSLLPANLQDIPAVTVWKRAPVATFWTSAKNPLSRKLLSWDDNETILAALQWRDQSDFLSAPNGKIRKLACSNPTAVPTNTWRFPQAARTEEETWCVCCTANAAEDIGHLFWSCRAVVNIWHWAVEVLHTAFPITRRWSPRFRHAILGAPIPEYCKPASTWWEAWRMTIIWIVWSQRNDKIFRDILPSTTKAKALAWHRLLQHSRTEWSRHYHKAEAQDLTLVRRAHLDRAMAKKLGIRTLRFMIDGQQLFSTWRPPWFPLTLP</sequence>
<dbReference type="InterPro" id="IPR005135">
    <property type="entry name" value="Endo/exonuclease/phosphatase"/>
</dbReference>
<dbReference type="InterPro" id="IPR036691">
    <property type="entry name" value="Endo/exonu/phosph_ase_sf"/>
</dbReference>
<accession>A0ABD3I1S7</accession>
<protein>
    <recommendedName>
        <fullName evidence="1">Endonuclease/exonuclease/phosphatase domain-containing protein</fullName>
    </recommendedName>
</protein>
<comment type="caution">
    <text evidence="2">The sequence shown here is derived from an EMBL/GenBank/DDBJ whole genome shotgun (WGS) entry which is preliminary data.</text>
</comment>
<evidence type="ECO:0000313" key="2">
    <source>
        <dbReference type="EMBL" id="KAL3697678.1"/>
    </source>
</evidence>
<dbReference type="Gene3D" id="3.60.10.10">
    <property type="entry name" value="Endonuclease/exonuclease/phosphatase"/>
    <property type="match status" value="1"/>
</dbReference>
<gene>
    <name evidence="2" type="ORF">R1sor_011754</name>
</gene>
<feature type="domain" description="Endonuclease/exonuclease/phosphatase" evidence="1">
    <location>
        <begin position="6"/>
        <end position="260"/>
    </location>
</feature>
<reference evidence="2 3" key="1">
    <citation type="submission" date="2024-09" db="EMBL/GenBank/DDBJ databases">
        <title>Chromosome-scale assembly of Riccia sorocarpa.</title>
        <authorList>
            <person name="Paukszto L."/>
        </authorList>
    </citation>
    <scope>NUCLEOTIDE SEQUENCE [LARGE SCALE GENOMIC DNA]</scope>
    <source>
        <strain evidence="2">LP-2024</strain>
        <tissue evidence="2">Aerial parts of the thallus</tissue>
    </source>
</reference>
<evidence type="ECO:0000313" key="3">
    <source>
        <dbReference type="Proteomes" id="UP001633002"/>
    </source>
</evidence>
<proteinExistence type="predicted"/>